<organism evidence="4 5">
    <name type="scientific">Theobroma cacao</name>
    <name type="common">Cacao</name>
    <name type="synonym">Cocoa</name>
    <dbReference type="NCBI Taxonomy" id="3641"/>
    <lineage>
        <taxon>Eukaryota</taxon>
        <taxon>Viridiplantae</taxon>
        <taxon>Streptophyta</taxon>
        <taxon>Embryophyta</taxon>
        <taxon>Tracheophyta</taxon>
        <taxon>Spermatophyta</taxon>
        <taxon>Magnoliopsida</taxon>
        <taxon>eudicotyledons</taxon>
        <taxon>Gunneridae</taxon>
        <taxon>Pentapetalae</taxon>
        <taxon>rosids</taxon>
        <taxon>malvids</taxon>
        <taxon>Malvales</taxon>
        <taxon>Malvaceae</taxon>
        <taxon>Byttnerioideae</taxon>
        <taxon>Theobroma</taxon>
    </lineage>
</organism>
<sequence>MNHGKMMKHQACHITRTKNFLGLWQFRAQHHPKLPVVPGKSHKILGSNYEEMSKESLLTGELSDGSNRGSVDPTQVPKGFIAVYVGPELRRFVIPMSYLSMPEFKILMDKVAEEFGFEQEGGLQIPCDEQHFEQILLKCTALQQMSKNKNKSNKKIIFT</sequence>
<keyword evidence="3" id="KW-0341">Growth regulation</keyword>
<comment type="similarity">
    <text evidence="1">Belongs to the ARG7 family.</text>
</comment>
<dbReference type="Proteomes" id="UP000026915">
    <property type="component" value="Chromosome 6"/>
</dbReference>
<evidence type="ECO:0000313" key="4">
    <source>
        <dbReference type="EMBL" id="EOY26270.1"/>
    </source>
</evidence>
<dbReference type="InterPro" id="IPR003676">
    <property type="entry name" value="SAUR_fam"/>
</dbReference>
<evidence type="ECO:0000256" key="3">
    <source>
        <dbReference type="ARBA" id="ARBA00022604"/>
    </source>
</evidence>
<dbReference type="eggNOG" id="ENOG502S4QQ">
    <property type="taxonomic scope" value="Eukaryota"/>
</dbReference>
<protein>
    <submittedName>
        <fullName evidence="4">SAUR-like auxin-responsive protein family, putative</fullName>
    </submittedName>
</protein>
<dbReference type="PANTHER" id="PTHR31374">
    <property type="entry name" value="AUXIN-INDUCED PROTEIN-LIKE-RELATED"/>
    <property type="match status" value="1"/>
</dbReference>
<dbReference type="HOGENOM" id="CLU_098106_2_4_1"/>
<dbReference type="GO" id="GO:0009733">
    <property type="term" value="P:response to auxin"/>
    <property type="evidence" value="ECO:0007669"/>
    <property type="project" value="InterPro"/>
</dbReference>
<dbReference type="InParanoid" id="A0A061G8U6"/>
<evidence type="ECO:0000256" key="1">
    <source>
        <dbReference type="ARBA" id="ARBA00006974"/>
    </source>
</evidence>
<keyword evidence="2" id="KW-0217">Developmental protein</keyword>
<dbReference type="STRING" id="3641.A0A061G8U6"/>
<dbReference type="EMBL" id="CM001884">
    <property type="protein sequence ID" value="EOY26270.1"/>
    <property type="molecule type" value="Genomic_DNA"/>
</dbReference>
<gene>
    <name evidence="4" type="ORF">TCM_027747</name>
</gene>
<dbReference type="OMA" id="CHITRTK"/>
<dbReference type="PANTHER" id="PTHR31374:SF139">
    <property type="entry name" value="OS02G0143300 PROTEIN"/>
    <property type="match status" value="1"/>
</dbReference>
<dbReference type="AlphaFoldDB" id="A0A061G8U6"/>
<dbReference type="FunCoup" id="A0A061G8U6">
    <property type="interactions" value="163"/>
</dbReference>
<keyword evidence="5" id="KW-1185">Reference proteome</keyword>
<reference evidence="4 5" key="1">
    <citation type="journal article" date="2013" name="Genome Biol.">
        <title>The genome sequence of the most widely cultivated cacao type and its use to identify candidate genes regulating pod color.</title>
        <authorList>
            <person name="Motamayor J.C."/>
            <person name="Mockaitis K."/>
            <person name="Schmutz J."/>
            <person name="Haiminen N."/>
            <person name="Iii D.L."/>
            <person name="Cornejo O."/>
            <person name="Findley S.D."/>
            <person name="Zheng P."/>
            <person name="Utro F."/>
            <person name="Royaert S."/>
            <person name="Saski C."/>
            <person name="Jenkins J."/>
            <person name="Podicheti R."/>
            <person name="Zhao M."/>
            <person name="Scheffler B.E."/>
            <person name="Stack J.C."/>
            <person name="Feltus F.A."/>
            <person name="Mustiga G.M."/>
            <person name="Amores F."/>
            <person name="Phillips W."/>
            <person name="Marelli J.P."/>
            <person name="May G.D."/>
            <person name="Shapiro H."/>
            <person name="Ma J."/>
            <person name="Bustamante C.D."/>
            <person name="Schnell R.J."/>
            <person name="Main D."/>
            <person name="Gilbert D."/>
            <person name="Parida L."/>
            <person name="Kuhn D.N."/>
        </authorList>
    </citation>
    <scope>NUCLEOTIDE SEQUENCE [LARGE SCALE GENOMIC DNA]</scope>
    <source>
        <strain evidence="5">cv. Matina 1-6</strain>
    </source>
</reference>
<name>A0A061G8U6_THECC</name>
<proteinExistence type="inferred from homology"/>
<dbReference type="Gramene" id="EOY26270">
    <property type="protein sequence ID" value="EOY26270"/>
    <property type="gene ID" value="TCM_027747"/>
</dbReference>
<evidence type="ECO:0000256" key="2">
    <source>
        <dbReference type="ARBA" id="ARBA00022473"/>
    </source>
</evidence>
<evidence type="ECO:0000313" key="5">
    <source>
        <dbReference type="Proteomes" id="UP000026915"/>
    </source>
</evidence>
<accession>A0A061G8U6</accession>
<dbReference type="Pfam" id="PF02519">
    <property type="entry name" value="Auxin_inducible"/>
    <property type="match status" value="1"/>
</dbReference>